<sequence length="89" mass="10066">MMSNANGQFKGKKNKLVNLNDHLFEQIERLNNEDLDSETLEREIKRADSMCKVSEKIIDNAALVLKAQIEFGMGDNAAEKRILGLEDKS</sequence>
<proteinExistence type="predicted"/>
<evidence type="ECO:0000313" key="2">
    <source>
        <dbReference type="Proteomes" id="UP000829542"/>
    </source>
</evidence>
<evidence type="ECO:0008006" key="3">
    <source>
        <dbReference type="Google" id="ProtNLM"/>
    </source>
</evidence>
<organism evidence="1 2">
    <name type="scientific">Ignatzschineria rhizosphaerae</name>
    <dbReference type="NCBI Taxonomy" id="2923279"/>
    <lineage>
        <taxon>Bacteria</taxon>
        <taxon>Pseudomonadati</taxon>
        <taxon>Pseudomonadota</taxon>
        <taxon>Gammaproteobacteria</taxon>
        <taxon>Cardiobacteriales</taxon>
        <taxon>Ignatzschineriaceae</taxon>
        <taxon>Ignatzschineria</taxon>
    </lineage>
</organism>
<dbReference type="EMBL" id="CP093379">
    <property type="protein sequence ID" value="UNM96750.1"/>
    <property type="molecule type" value="Genomic_DNA"/>
</dbReference>
<protein>
    <recommendedName>
        <fullName evidence="3">Phage protein</fullName>
    </recommendedName>
</protein>
<name>A0ABY3X7M1_9GAMM</name>
<accession>A0ABY3X7M1</accession>
<gene>
    <name evidence="1" type="ORF">MMG00_02525</name>
</gene>
<reference evidence="1 2" key="1">
    <citation type="submission" date="2022-03" db="EMBL/GenBank/DDBJ databases">
        <title>Ignatzschineria rhizosphaerae HR5S32.</title>
        <authorList>
            <person name="Sun J.Q."/>
            <person name="Feng J.Y."/>
        </authorList>
    </citation>
    <scope>NUCLEOTIDE SEQUENCE [LARGE SCALE GENOMIC DNA]</scope>
    <source>
        <strain evidence="1 2">HR5S32</strain>
    </source>
</reference>
<dbReference type="RefSeq" id="WP_242150924.1">
    <property type="nucleotide sequence ID" value="NZ_CP093379.1"/>
</dbReference>
<evidence type="ECO:0000313" key="1">
    <source>
        <dbReference type="EMBL" id="UNM96750.1"/>
    </source>
</evidence>
<keyword evidence="2" id="KW-1185">Reference proteome</keyword>
<dbReference type="Proteomes" id="UP000829542">
    <property type="component" value="Chromosome"/>
</dbReference>